<keyword evidence="3" id="KW-1185">Reference proteome</keyword>
<evidence type="ECO:0000313" key="2">
    <source>
        <dbReference type="EnsemblProtists" id="EOD26939"/>
    </source>
</evidence>
<organism evidence="2 3">
    <name type="scientific">Emiliania huxleyi (strain CCMP1516)</name>
    <dbReference type="NCBI Taxonomy" id="280463"/>
    <lineage>
        <taxon>Eukaryota</taxon>
        <taxon>Haptista</taxon>
        <taxon>Haptophyta</taxon>
        <taxon>Prymnesiophyceae</taxon>
        <taxon>Isochrysidales</taxon>
        <taxon>Noelaerhabdaceae</taxon>
        <taxon>Emiliania</taxon>
    </lineage>
</organism>
<dbReference type="KEGG" id="ehx:EMIHUDRAFT_457257"/>
<name>A0A0D3JTV4_EMIH1</name>
<reference evidence="3" key="1">
    <citation type="journal article" date="2013" name="Nature">
        <title>Pan genome of the phytoplankton Emiliania underpins its global distribution.</title>
        <authorList>
            <person name="Read B.A."/>
            <person name="Kegel J."/>
            <person name="Klute M.J."/>
            <person name="Kuo A."/>
            <person name="Lefebvre S.C."/>
            <person name="Maumus F."/>
            <person name="Mayer C."/>
            <person name="Miller J."/>
            <person name="Monier A."/>
            <person name="Salamov A."/>
            <person name="Young J."/>
            <person name="Aguilar M."/>
            <person name="Claverie J.M."/>
            <person name="Frickenhaus S."/>
            <person name="Gonzalez K."/>
            <person name="Herman E.K."/>
            <person name="Lin Y.C."/>
            <person name="Napier J."/>
            <person name="Ogata H."/>
            <person name="Sarno A.F."/>
            <person name="Shmutz J."/>
            <person name="Schroeder D."/>
            <person name="de Vargas C."/>
            <person name="Verret F."/>
            <person name="von Dassow P."/>
            <person name="Valentin K."/>
            <person name="Van de Peer Y."/>
            <person name="Wheeler G."/>
            <person name="Dacks J.B."/>
            <person name="Delwiche C.F."/>
            <person name="Dyhrman S.T."/>
            <person name="Glockner G."/>
            <person name="John U."/>
            <person name="Richards T."/>
            <person name="Worden A.Z."/>
            <person name="Zhang X."/>
            <person name="Grigoriev I.V."/>
            <person name="Allen A.E."/>
            <person name="Bidle K."/>
            <person name="Borodovsky M."/>
            <person name="Bowler C."/>
            <person name="Brownlee C."/>
            <person name="Cock J.M."/>
            <person name="Elias M."/>
            <person name="Gladyshev V.N."/>
            <person name="Groth M."/>
            <person name="Guda C."/>
            <person name="Hadaegh A."/>
            <person name="Iglesias-Rodriguez M.D."/>
            <person name="Jenkins J."/>
            <person name="Jones B.M."/>
            <person name="Lawson T."/>
            <person name="Leese F."/>
            <person name="Lindquist E."/>
            <person name="Lobanov A."/>
            <person name="Lomsadze A."/>
            <person name="Malik S.B."/>
            <person name="Marsh M.E."/>
            <person name="Mackinder L."/>
            <person name="Mock T."/>
            <person name="Mueller-Roeber B."/>
            <person name="Pagarete A."/>
            <person name="Parker M."/>
            <person name="Probert I."/>
            <person name="Quesneville H."/>
            <person name="Raines C."/>
            <person name="Rensing S.A."/>
            <person name="Riano-Pachon D.M."/>
            <person name="Richier S."/>
            <person name="Rokitta S."/>
            <person name="Shiraiwa Y."/>
            <person name="Soanes D.M."/>
            <person name="van der Giezen M."/>
            <person name="Wahlund T.M."/>
            <person name="Williams B."/>
            <person name="Wilson W."/>
            <person name="Wolfe G."/>
            <person name="Wurch L.L."/>
        </authorList>
    </citation>
    <scope>NUCLEOTIDE SEQUENCE</scope>
</reference>
<reference evidence="2" key="2">
    <citation type="submission" date="2024-10" db="UniProtKB">
        <authorList>
            <consortium name="EnsemblProtists"/>
        </authorList>
    </citation>
    <scope>IDENTIFICATION</scope>
</reference>
<feature type="compositionally biased region" description="Gly residues" evidence="1">
    <location>
        <begin position="12"/>
        <end position="45"/>
    </location>
</feature>
<protein>
    <submittedName>
        <fullName evidence="2">Uncharacterized protein</fullName>
    </submittedName>
</protein>
<dbReference type="RefSeq" id="XP_005779368.1">
    <property type="nucleotide sequence ID" value="XM_005779311.1"/>
</dbReference>
<dbReference type="EnsemblProtists" id="EOD26939">
    <property type="protein sequence ID" value="EOD26939"/>
    <property type="gene ID" value="EMIHUDRAFT_457257"/>
</dbReference>
<dbReference type="HOGENOM" id="CLU_1095945_0_0_1"/>
<evidence type="ECO:0000313" key="3">
    <source>
        <dbReference type="Proteomes" id="UP000013827"/>
    </source>
</evidence>
<proteinExistence type="predicted"/>
<dbReference type="GeneID" id="17272484"/>
<evidence type="ECO:0000256" key="1">
    <source>
        <dbReference type="SAM" id="MobiDB-lite"/>
    </source>
</evidence>
<dbReference type="PaxDb" id="2903-EOD26939"/>
<dbReference type="Proteomes" id="UP000013827">
    <property type="component" value="Unassembled WGS sequence"/>
</dbReference>
<sequence length="252" mass="25708">MRTREDGVCSNDGGGAGGGGGAGAGGEWGAAAAAGGGGGGGGGDGGAGVDGVTGWSLVGGGEGTAADARDSQESWDASELDWFVKAREQDAGAVAALLKRDRQRLSAEARGLAASDPLPAWVLVCSDRVVLREGALAVLKRGGWHFKFPDTNVFFLLTRHADGAVTPKEADLQRGKLPQHAVVLARTSGAPSPLPSLSVNGSPSEIRAIENVKTKVNNHADDSCDWQQEAVGAPRTLGMKLKHDVMADHIPS</sequence>
<accession>A0A0D3JTV4</accession>
<feature type="region of interest" description="Disordered" evidence="1">
    <location>
        <begin position="1"/>
        <end position="45"/>
    </location>
</feature>
<dbReference type="AlphaFoldDB" id="A0A0D3JTV4"/>